<evidence type="ECO:0000256" key="1">
    <source>
        <dbReference type="SAM" id="Phobius"/>
    </source>
</evidence>
<organism evidence="3 4">
    <name type="scientific">Cedecea neteri</name>
    <dbReference type="NCBI Taxonomy" id="158822"/>
    <lineage>
        <taxon>Bacteria</taxon>
        <taxon>Pseudomonadati</taxon>
        <taxon>Pseudomonadota</taxon>
        <taxon>Gammaproteobacteria</taxon>
        <taxon>Enterobacterales</taxon>
        <taxon>Enterobacteriaceae</taxon>
        <taxon>Cedecea</taxon>
    </lineage>
</organism>
<reference evidence="3 4" key="1">
    <citation type="submission" date="2018-06" db="EMBL/GenBank/DDBJ databases">
        <authorList>
            <consortium name="Pathogen Informatics"/>
            <person name="Doyle S."/>
        </authorList>
    </citation>
    <scope>NUCLEOTIDE SEQUENCE [LARGE SCALE GENOMIC DNA]</scope>
    <source>
        <strain evidence="3 4">NCTC12120</strain>
    </source>
</reference>
<dbReference type="GO" id="GO:0016787">
    <property type="term" value="F:hydrolase activity"/>
    <property type="evidence" value="ECO:0007669"/>
    <property type="project" value="UniProtKB-KW"/>
</dbReference>
<dbReference type="AlphaFoldDB" id="A0A2X3KT30"/>
<dbReference type="InterPro" id="IPR023298">
    <property type="entry name" value="ATPase_P-typ_TM_dom_sf"/>
</dbReference>
<dbReference type="EMBL" id="UAVU01000004">
    <property type="protein sequence ID" value="SQC90730.1"/>
    <property type="molecule type" value="Genomic_DNA"/>
</dbReference>
<proteinExistence type="predicted"/>
<keyword evidence="1" id="KW-1133">Transmembrane helix</keyword>
<name>A0A2X3KT30_9ENTR</name>
<gene>
    <name evidence="3" type="primary">mgtB_4</name>
    <name evidence="3" type="ORF">NCTC12120_03869</name>
</gene>
<protein>
    <submittedName>
        <fullName evidence="3">Magnesium-transporting ATPase, P-type 1</fullName>
        <ecNumber evidence="3">3.6.3.2</ecNumber>
    </submittedName>
</protein>
<dbReference type="InterPro" id="IPR004014">
    <property type="entry name" value="ATPase_P-typ_cation-transptr_N"/>
</dbReference>
<keyword evidence="3" id="KW-0378">Hydrolase</keyword>
<dbReference type="Proteomes" id="UP000251197">
    <property type="component" value="Unassembled WGS sequence"/>
</dbReference>
<accession>A0A2X3KT30</accession>
<evidence type="ECO:0000313" key="4">
    <source>
        <dbReference type="Proteomes" id="UP000251197"/>
    </source>
</evidence>
<feature type="transmembrane region" description="Helical" evidence="1">
    <location>
        <begin position="77"/>
        <end position="95"/>
    </location>
</feature>
<evidence type="ECO:0000259" key="2">
    <source>
        <dbReference type="SMART" id="SM00831"/>
    </source>
</evidence>
<dbReference type="SMART" id="SM00831">
    <property type="entry name" value="Cation_ATPase_N"/>
    <property type="match status" value="1"/>
</dbReference>
<dbReference type="EC" id="3.6.3.2" evidence="3"/>
<dbReference type="GO" id="GO:0022857">
    <property type="term" value="F:transmembrane transporter activity"/>
    <property type="evidence" value="ECO:0007669"/>
    <property type="project" value="UniProtKB-ARBA"/>
</dbReference>
<keyword evidence="1" id="KW-0472">Membrane</keyword>
<dbReference type="SUPFAM" id="SSF81665">
    <property type="entry name" value="Calcium ATPase, transmembrane domain M"/>
    <property type="match status" value="1"/>
</dbReference>
<keyword evidence="1" id="KW-0812">Transmembrane</keyword>
<sequence length="179" mass="19628">MTVQTKNRNKKSPLSMRAAQEAKNGIAETLVNLNTTREGLQEAHASARLERDGLNEVAHDKPPHALVQLLMAFNNPFIYVLGILAGISFFTDYWLPTSHGEDGDLTTVIIIGTMVALQRPGAFLAGTPFGEVCRSAESNGSYHRHGRSSVNMRGKKEPRVKSRCASWSWAISCSSMRAT</sequence>
<feature type="domain" description="Cation-transporting P-type ATPase N-terminal" evidence="2">
    <location>
        <begin position="20"/>
        <end position="93"/>
    </location>
</feature>
<evidence type="ECO:0000313" key="3">
    <source>
        <dbReference type="EMBL" id="SQC90730.1"/>
    </source>
</evidence>
<dbReference type="Pfam" id="PF00690">
    <property type="entry name" value="Cation_ATPase_N"/>
    <property type="match status" value="1"/>
</dbReference>